<evidence type="ECO:0000259" key="1">
    <source>
        <dbReference type="Pfam" id="PF19493"/>
    </source>
</evidence>
<organism evidence="2 3">
    <name type="scientific">Winogradskya humida</name>
    <dbReference type="NCBI Taxonomy" id="113566"/>
    <lineage>
        <taxon>Bacteria</taxon>
        <taxon>Bacillati</taxon>
        <taxon>Actinomycetota</taxon>
        <taxon>Actinomycetes</taxon>
        <taxon>Micromonosporales</taxon>
        <taxon>Micromonosporaceae</taxon>
        <taxon>Winogradskya</taxon>
    </lineage>
</organism>
<name>A0ABQ4A104_9ACTN</name>
<reference evidence="2 3" key="1">
    <citation type="submission" date="2021-01" db="EMBL/GenBank/DDBJ databases">
        <title>Whole genome shotgun sequence of Actinoplanes humidus NBRC 14915.</title>
        <authorList>
            <person name="Komaki H."/>
            <person name="Tamura T."/>
        </authorList>
    </citation>
    <scope>NUCLEOTIDE SEQUENCE [LARGE SCALE GENOMIC DNA]</scope>
    <source>
        <strain evidence="2 3">NBRC 14915</strain>
    </source>
</reference>
<proteinExistence type="predicted"/>
<comment type="caution">
    <text evidence="2">The sequence shown here is derived from an EMBL/GenBank/DDBJ whole genome shotgun (WGS) entry which is preliminary data.</text>
</comment>
<dbReference type="Pfam" id="PF19493">
    <property type="entry name" value="Trypco1"/>
    <property type="match status" value="1"/>
</dbReference>
<dbReference type="NCBIfam" id="NF041216">
    <property type="entry name" value="CU044_2847_fam"/>
    <property type="match status" value="1"/>
</dbReference>
<dbReference type="RefSeq" id="WP_203841537.1">
    <property type="nucleotide sequence ID" value="NZ_BAAATV010000019.1"/>
</dbReference>
<accession>A0ABQ4A104</accession>
<dbReference type="Proteomes" id="UP000603200">
    <property type="component" value="Unassembled WGS sequence"/>
</dbReference>
<dbReference type="InterPro" id="IPR045794">
    <property type="entry name" value="Trypco1"/>
</dbReference>
<dbReference type="EMBL" id="BOMN01000111">
    <property type="protein sequence ID" value="GIE24527.1"/>
    <property type="molecule type" value="Genomic_DNA"/>
</dbReference>
<keyword evidence="3" id="KW-1185">Reference proteome</keyword>
<protein>
    <recommendedName>
        <fullName evidence="1">Trypsin-co-occurring domain-containing protein</fullName>
    </recommendedName>
</protein>
<gene>
    <name evidence="2" type="ORF">Ahu01nite_076290</name>
</gene>
<evidence type="ECO:0000313" key="3">
    <source>
        <dbReference type="Proteomes" id="UP000603200"/>
    </source>
</evidence>
<evidence type="ECO:0000313" key="2">
    <source>
        <dbReference type="EMBL" id="GIE24527.1"/>
    </source>
</evidence>
<feature type="domain" description="Trypsin-co-occurring" evidence="1">
    <location>
        <begin position="9"/>
        <end position="103"/>
    </location>
</feature>
<sequence length="114" mass="11790">MTVLVEVGLDGGGSLLLEAAGTGVAGPVKAGRGSDAVHALHDSLREQLRPAAQASREMIEELRGTGPDDVTIEFGLKLVAGLGALVATSKAECHFKVTVRWSRDQLEAGSEDAP</sequence>